<gene>
    <name evidence="1" type="ORF">DYBT9623_01630</name>
</gene>
<comment type="caution">
    <text evidence="1">The sequence shown here is derived from an EMBL/GenBank/DDBJ whole genome shotgun (WGS) entry which is preliminary data.</text>
</comment>
<protein>
    <submittedName>
        <fullName evidence="1">Uncharacterized protein</fullName>
    </submittedName>
</protein>
<accession>A0ABN7RBP3</accession>
<proteinExistence type="predicted"/>
<sequence>MNRPYLSKENKKKTTVTVPNDDRERLKAEAEKQKVIDSLTRALNEVRLMEEGKMPKPNINDLFKD</sequence>
<keyword evidence="2" id="KW-1185">Reference proteome</keyword>
<organism evidence="1 2">
    <name type="scientific">Dyadobacter linearis</name>
    <dbReference type="NCBI Taxonomy" id="2823330"/>
    <lineage>
        <taxon>Bacteria</taxon>
        <taxon>Pseudomonadati</taxon>
        <taxon>Bacteroidota</taxon>
        <taxon>Cytophagia</taxon>
        <taxon>Cytophagales</taxon>
        <taxon>Spirosomataceae</taxon>
        <taxon>Dyadobacter</taxon>
    </lineage>
</organism>
<evidence type="ECO:0000313" key="2">
    <source>
        <dbReference type="Proteomes" id="UP000679725"/>
    </source>
</evidence>
<dbReference type="Proteomes" id="UP000679725">
    <property type="component" value="Unassembled WGS sequence"/>
</dbReference>
<name>A0ABN7RBP3_9BACT</name>
<dbReference type="EMBL" id="CAJRAU010000002">
    <property type="protein sequence ID" value="CAG5068898.1"/>
    <property type="molecule type" value="Genomic_DNA"/>
</dbReference>
<reference evidence="1 2" key="1">
    <citation type="submission" date="2021-04" db="EMBL/GenBank/DDBJ databases">
        <authorList>
            <person name="Rodrigo-Torres L."/>
            <person name="Arahal R. D."/>
            <person name="Lucena T."/>
        </authorList>
    </citation>
    <scope>NUCLEOTIDE SEQUENCE [LARGE SCALE GENOMIC DNA]</scope>
    <source>
        <strain evidence="1 2">CECT 9623</strain>
    </source>
</reference>
<dbReference type="RefSeq" id="WP_215233014.1">
    <property type="nucleotide sequence ID" value="NZ_CAJRAU010000002.1"/>
</dbReference>
<evidence type="ECO:0000313" key="1">
    <source>
        <dbReference type="EMBL" id="CAG5068898.1"/>
    </source>
</evidence>